<reference evidence="1" key="1">
    <citation type="submission" date="2023-05" db="EMBL/GenBank/DDBJ databases">
        <authorList>
            <consortium name="ELIXIR-Norway"/>
        </authorList>
    </citation>
    <scope>NUCLEOTIDE SEQUENCE</scope>
</reference>
<reference evidence="1" key="2">
    <citation type="submission" date="2025-03" db="EMBL/GenBank/DDBJ databases">
        <authorList>
            <consortium name="ELIXIR-Norway"/>
            <consortium name="Elixir Norway"/>
        </authorList>
    </citation>
    <scope>NUCLEOTIDE SEQUENCE</scope>
</reference>
<evidence type="ECO:0000313" key="1">
    <source>
        <dbReference type="EMBL" id="CAN0268308.1"/>
    </source>
</evidence>
<gene>
    <name evidence="1" type="ORF">MRATA1EN22A_LOCUS14627</name>
</gene>
<protein>
    <submittedName>
        <fullName evidence="1">Uncharacterized protein</fullName>
    </submittedName>
</protein>
<dbReference type="Proteomes" id="UP001162501">
    <property type="component" value="Chromosome 25"/>
</dbReference>
<organism evidence="1 2">
    <name type="scientific">Rangifer tarandus platyrhynchus</name>
    <name type="common">Svalbard reindeer</name>
    <dbReference type="NCBI Taxonomy" id="3082113"/>
    <lineage>
        <taxon>Eukaryota</taxon>
        <taxon>Metazoa</taxon>
        <taxon>Chordata</taxon>
        <taxon>Craniata</taxon>
        <taxon>Vertebrata</taxon>
        <taxon>Euteleostomi</taxon>
        <taxon>Mammalia</taxon>
        <taxon>Eutheria</taxon>
        <taxon>Laurasiatheria</taxon>
        <taxon>Artiodactyla</taxon>
        <taxon>Ruminantia</taxon>
        <taxon>Pecora</taxon>
        <taxon>Cervidae</taxon>
        <taxon>Odocoileinae</taxon>
        <taxon>Rangifer</taxon>
    </lineage>
</organism>
<name>A0AC59Z6S5_RANTA</name>
<sequence length="118" mass="11694">MNPRDQGGGTLGGAVEGTETCDLAKVNVAPVPTVQMEPGREVSPGPSLKGPASPASPLPPGWGHPAIPGSLPCPGGSRPPQPPSWPGCNHAALILTPPRGEGGPCPPHSAQRGPVAQS</sequence>
<evidence type="ECO:0000313" key="2">
    <source>
        <dbReference type="Proteomes" id="UP001162501"/>
    </source>
</evidence>
<proteinExistence type="predicted"/>
<accession>A0AC59Z6S5</accession>
<dbReference type="EMBL" id="OX596109">
    <property type="protein sequence ID" value="CAN0268308.1"/>
    <property type="molecule type" value="Genomic_DNA"/>
</dbReference>